<dbReference type="Gene3D" id="6.10.250.440">
    <property type="match status" value="1"/>
</dbReference>
<organism evidence="2">
    <name type="scientific">Tetraselmis sp. GSL018</name>
    <dbReference type="NCBI Taxonomy" id="582737"/>
    <lineage>
        <taxon>Eukaryota</taxon>
        <taxon>Viridiplantae</taxon>
        <taxon>Chlorophyta</taxon>
        <taxon>core chlorophytes</taxon>
        <taxon>Chlorodendrophyceae</taxon>
        <taxon>Chlorodendrales</taxon>
        <taxon>Chlorodendraceae</taxon>
        <taxon>Tetraselmis</taxon>
    </lineage>
</organism>
<evidence type="ECO:0000313" key="2">
    <source>
        <dbReference type="EMBL" id="JAC74465.1"/>
    </source>
</evidence>
<reference evidence="2" key="1">
    <citation type="submission" date="2014-05" db="EMBL/GenBank/DDBJ databases">
        <title>The transcriptome of the halophilic microalga Tetraselmis sp. GSL018 isolated from the Great Salt Lake, Utah.</title>
        <authorList>
            <person name="Jinkerson R.E."/>
            <person name="D'Adamo S."/>
            <person name="Posewitz M.C."/>
        </authorList>
    </citation>
    <scope>NUCLEOTIDE SEQUENCE</scope>
    <source>
        <strain evidence="2">GSL018</strain>
    </source>
</reference>
<name>A0A061RUS6_9CHLO</name>
<dbReference type="GO" id="GO:0007034">
    <property type="term" value="P:vacuolar transport"/>
    <property type="evidence" value="ECO:0007669"/>
    <property type="project" value="InterPro"/>
</dbReference>
<protein>
    <submittedName>
        <fullName evidence="2">Uncharacterized protein</fullName>
    </submittedName>
</protein>
<sequence>MDQFEKQFENLDVQSEFVEKAMSNQANLSTPEDQVHELMQQVADEHNLEVAMDMPGAGSSLPAQQQAVTEDGDLGRRLAELRGK</sequence>
<accession>A0A061RUS6</accession>
<dbReference type="InterPro" id="IPR005024">
    <property type="entry name" value="Snf7_fam"/>
</dbReference>
<gene>
    <name evidence="2" type="ORF">TSPGSL018_25852</name>
</gene>
<proteinExistence type="predicted"/>
<feature type="compositionally biased region" description="Basic and acidic residues" evidence="1">
    <location>
        <begin position="73"/>
        <end position="84"/>
    </location>
</feature>
<dbReference type="PANTHER" id="PTHR10476">
    <property type="entry name" value="CHARGED MULTIVESICULAR BODY PROTEIN"/>
    <property type="match status" value="1"/>
</dbReference>
<dbReference type="EMBL" id="GBEZ01011308">
    <property type="protein sequence ID" value="JAC74465.1"/>
    <property type="molecule type" value="Transcribed_RNA"/>
</dbReference>
<evidence type="ECO:0000256" key="1">
    <source>
        <dbReference type="SAM" id="MobiDB-lite"/>
    </source>
</evidence>
<feature type="region of interest" description="Disordered" evidence="1">
    <location>
        <begin position="53"/>
        <end position="84"/>
    </location>
</feature>
<dbReference type="AlphaFoldDB" id="A0A061RUS6"/>